<feature type="binding site" description="in other chain" evidence="9">
    <location>
        <position position="100"/>
    </location>
    <ligand>
        <name>5-phospho-alpha-D-ribose 1-diphosphate</name>
        <dbReference type="ChEBI" id="CHEBI:58017"/>
        <note>ligand shared between dimeric partners</note>
    </ligand>
</feature>
<dbReference type="PATRIC" id="fig|467210.3.peg.148"/>
<comment type="catalytic activity">
    <reaction evidence="9">
        <text>orotidine 5'-phosphate + diphosphate = orotate + 5-phospho-alpha-D-ribose 1-diphosphate</text>
        <dbReference type="Rhea" id="RHEA:10380"/>
        <dbReference type="ChEBI" id="CHEBI:30839"/>
        <dbReference type="ChEBI" id="CHEBI:33019"/>
        <dbReference type="ChEBI" id="CHEBI:57538"/>
        <dbReference type="ChEBI" id="CHEBI:58017"/>
        <dbReference type="EC" id="2.4.2.10"/>
    </reaction>
</comment>
<evidence type="ECO:0000259" key="10">
    <source>
        <dbReference type="Pfam" id="PF00156"/>
    </source>
</evidence>
<evidence type="ECO:0000256" key="1">
    <source>
        <dbReference type="ARBA" id="ARBA00003769"/>
    </source>
</evidence>
<feature type="binding site" evidence="9">
    <location>
        <position position="99"/>
    </location>
    <ligand>
        <name>5-phospho-alpha-D-ribose 1-diphosphate</name>
        <dbReference type="ChEBI" id="CHEBI:58017"/>
        <note>ligand shared between dimeric partners</note>
    </ligand>
</feature>
<comment type="cofactor">
    <cofactor evidence="9">
        <name>Mg(2+)</name>
        <dbReference type="ChEBI" id="CHEBI:18420"/>
    </cofactor>
</comment>
<gene>
    <name evidence="9" type="primary">pyrE</name>
    <name evidence="11" type="ORF">HMPREF1866_00150</name>
</gene>
<dbReference type="HAMAP" id="MF_01208">
    <property type="entry name" value="PyrE"/>
    <property type="match status" value="1"/>
</dbReference>
<dbReference type="GO" id="GO:0006207">
    <property type="term" value="P:'de novo' pyrimidine nucleobase biosynthetic process"/>
    <property type="evidence" value="ECO:0007669"/>
    <property type="project" value="TreeGrafter"/>
</dbReference>
<dbReference type="GO" id="GO:0005737">
    <property type="term" value="C:cytoplasm"/>
    <property type="evidence" value="ECO:0007669"/>
    <property type="project" value="TreeGrafter"/>
</dbReference>
<dbReference type="OrthoDB" id="9802134at2"/>
<dbReference type="PANTHER" id="PTHR46683">
    <property type="entry name" value="OROTATE PHOSPHORIBOSYLTRANSFERASE 1-RELATED"/>
    <property type="match status" value="1"/>
</dbReference>
<dbReference type="GO" id="GO:0004588">
    <property type="term" value="F:orotate phosphoribosyltransferase activity"/>
    <property type="evidence" value="ECO:0007669"/>
    <property type="project" value="UniProtKB-UniRule"/>
</dbReference>
<dbReference type="InterPro" id="IPR000836">
    <property type="entry name" value="PRTase_dom"/>
</dbReference>
<dbReference type="RefSeq" id="WP_060930159.1">
    <property type="nucleotide sequence ID" value="NZ_KQ959772.1"/>
</dbReference>
<dbReference type="InterPro" id="IPR004467">
    <property type="entry name" value="Or_phspho_trans_dom"/>
</dbReference>
<sequence>MENYKKEFIDFMIECEVLKFGDFVTKSGRKTPFFVNTGFYRTGSQLSRLGKYYAKAIRGAFGDDFDVLFGPAYKGIPLSVATSMALSDEGVDVKYCSNRKEVKDHGDTGILLGSPIKDKDRVVIIEDVTTAGTSIEETLPIIKAQGDVNVLGLVVSVDRCERGKGEKSALVEISEKYGLKTTAIVTMNEVVEYLYNREINGKVIIDDKLKAAIDDYYKIYGVK</sequence>
<dbReference type="GO" id="GO:0044205">
    <property type="term" value="P:'de novo' UMP biosynthetic process"/>
    <property type="evidence" value="ECO:0007669"/>
    <property type="project" value="UniProtKB-UniRule"/>
</dbReference>
<name>A0A134A0L3_9FIRM</name>
<accession>A0A134A0L3</accession>
<evidence type="ECO:0000313" key="12">
    <source>
        <dbReference type="Proteomes" id="UP000070394"/>
    </source>
</evidence>
<dbReference type="GO" id="GO:0000287">
    <property type="term" value="F:magnesium ion binding"/>
    <property type="evidence" value="ECO:0007669"/>
    <property type="project" value="UniProtKB-UniRule"/>
</dbReference>
<dbReference type="EC" id="2.4.2.10" evidence="5 9"/>
<dbReference type="PANTHER" id="PTHR46683:SF1">
    <property type="entry name" value="OROTATE PHOSPHORIBOSYLTRANSFERASE 1-RELATED"/>
    <property type="match status" value="1"/>
</dbReference>
<keyword evidence="6 9" id="KW-0328">Glycosyltransferase</keyword>
<comment type="subunit">
    <text evidence="4 9">Homodimer.</text>
</comment>
<comment type="function">
    <text evidence="1 9">Catalyzes the transfer of a ribosyl phosphate group from 5-phosphoribose 1-diphosphate to orotate, leading to the formation of orotidine monophosphate (OMP).</text>
</comment>
<dbReference type="Pfam" id="PF00156">
    <property type="entry name" value="Pribosyltran"/>
    <property type="match status" value="1"/>
</dbReference>
<comment type="similarity">
    <text evidence="3 9">Belongs to the purine/pyrimidine phosphoribosyltransferase family. PyrE subfamily.</text>
</comment>
<comment type="pathway">
    <text evidence="2 9">Pyrimidine metabolism; UMP biosynthesis via de novo pathway; UMP from orotate: step 1/2.</text>
</comment>
<feature type="binding site" description="in other chain" evidence="9">
    <location>
        <position position="26"/>
    </location>
    <ligand>
        <name>5-phospho-alpha-D-ribose 1-diphosphate</name>
        <dbReference type="ChEBI" id="CHEBI:58017"/>
        <note>ligand shared between dimeric partners</note>
    </ligand>
</feature>
<dbReference type="Gene3D" id="3.40.50.2020">
    <property type="match status" value="1"/>
</dbReference>
<dbReference type="Proteomes" id="UP000070394">
    <property type="component" value="Unassembled WGS sequence"/>
</dbReference>
<dbReference type="STRING" id="467210.HMPREF1866_00150"/>
<evidence type="ECO:0000313" key="11">
    <source>
        <dbReference type="EMBL" id="KXB61209.1"/>
    </source>
</evidence>
<feature type="binding site" evidence="9">
    <location>
        <position position="130"/>
    </location>
    <ligand>
        <name>orotate</name>
        <dbReference type="ChEBI" id="CHEBI:30839"/>
    </ligand>
</feature>
<evidence type="ECO:0000256" key="9">
    <source>
        <dbReference type="HAMAP-Rule" id="MF_01208"/>
    </source>
</evidence>
<evidence type="ECO:0000256" key="4">
    <source>
        <dbReference type="ARBA" id="ARBA00011738"/>
    </source>
</evidence>
<organism evidence="11 12">
    <name type="scientific">Lachnoanaerobaculum saburreum</name>
    <dbReference type="NCBI Taxonomy" id="467210"/>
    <lineage>
        <taxon>Bacteria</taxon>
        <taxon>Bacillati</taxon>
        <taxon>Bacillota</taxon>
        <taxon>Clostridia</taxon>
        <taxon>Lachnospirales</taxon>
        <taxon>Lachnospiraceae</taxon>
        <taxon>Lachnoanaerobaculum</taxon>
    </lineage>
</organism>
<dbReference type="UniPathway" id="UPA00070">
    <property type="reaction ID" value="UER00119"/>
</dbReference>
<feature type="binding site" evidence="9">
    <location>
        <position position="105"/>
    </location>
    <ligand>
        <name>5-phospho-alpha-D-ribose 1-diphosphate</name>
        <dbReference type="ChEBI" id="CHEBI:58017"/>
        <note>ligand shared between dimeric partners</note>
    </ligand>
</feature>
<dbReference type="NCBIfam" id="TIGR00336">
    <property type="entry name" value="pyrE"/>
    <property type="match status" value="1"/>
</dbReference>
<feature type="binding site" evidence="9">
    <location>
        <position position="103"/>
    </location>
    <ligand>
        <name>5-phospho-alpha-D-ribose 1-diphosphate</name>
        <dbReference type="ChEBI" id="CHEBI:58017"/>
        <note>ligand shared between dimeric partners</note>
    </ligand>
</feature>
<comment type="caution">
    <text evidence="9">Lacks conserved residue(s) required for the propagation of feature annotation.</text>
</comment>
<keyword evidence="7 9" id="KW-0808">Transferase</keyword>
<dbReference type="EMBL" id="LSDA01000002">
    <property type="protein sequence ID" value="KXB61209.1"/>
    <property type="molecule type" value="Genomic_DNA"/>
</dbReference>
<reference evidence="12" key="1">
    <citation type="submission" date="2016-01" db="EMBL/GenBank/DDBJ databases">
        <authorList>
            <person name="Mitreva M."/>
            <person name="Pepin K.H."/>
            <person name="Mihindukulasuriya K.A."/>
            <person name="Fulton R."/>
            <person name="Fronick C."/>
            <person name="O'Laughlin M."/>
            <person name="Miner T."/>
            <person name="Herter B."/>
            <person name="Rosa B.A."/>
            <person name="Cordes M."/>
            <person name="Tomlinson C."/>
            <person name="Wollam A."/>
            <person name="Palsikar V.B."/>
            <person name="Mardis E.R."/>
            <person name="Wilson R.K."/>
        </authorList>
    </citation>
    <scope>NUCLEOTIDE SEQUENCE [LARGE SCALE GENOMIC DNA]</scope>
    <source>
        <strain evidence="12">DNF00896</strain>
    </source>
</reference>
<dbReference type="GO" id="GO:0046132">
    <property type="term" value="P:pyrimidine ribonucleoside biosynthetic process"/>
    <property type="evidence" value="ECO:0007669"/>
    <property type="project" value="TreeGrafter"/>
</dbReference>
<keyword evidence="12" id="KW-1185">Reference proteome</keyword>
<evidence type="ECO:0000256" key="2">
    <source>
        <dbReference type="ARBA" id="ARBA00004889"/>
    </source>
</evidence>
<evidence type="ECO:0000256" key="5">
    <source>
        <dbReference type="ARBA" id="ARBA00011971"/>
    </source>
</evidence>
<evidence type="ECO:0000256" key="3">
    <source>
        <dbReference type="ARBA" id="ARBA00006340"/>
    </source>
</evidence>
<evidence type="ECO:0000256" key="8">
    <source>
        <dbReference type="ARBA" id="ARBA00022975"/>
    </source>
</evidence>
<dbReference type="InterPro" id="IPR029057">
    <property type="entry name" value="PRTase-like"/>
</dbReference>
<feature type="binding site" description="in other chain" evidence="9">
    <location>
        <begin position="73"/>
        <end position="74"/>
    </location>
    <ligand>
        <name>5-phospho-alpha-D-ribose 1-diphosphate</name>
        <dbReference type="ChEBI" id="CHEBI:58017"/>
        <note>ligand shared between dimeric partners</note>
    </ligand>
</feature>
<protein>
    <recommendedName>
        <fullName evidence="5 9">Orotate phosphoribosyltransferase</fullName>
        <shortName evidence="9">OPRT</shortName>
        <shortName evidence="9">OPRTase</shortName>
        <ecNumber evidence="5 9">2.4.2.10</ecNumber>
    </recommendedName>
</protein>
<dbReference type="AlphaFoldDB" id="A0A134A0L3"/>
<feature type="domain" description="Phosphoribosyltransferase" evidence="10">
    <location>
        <begin position="52"/>
        <end position="165"/>
    </location>
</feature>
<proteinExistence type="inferred from homology"/>
<keyword evidence="9" id="KW-0460">Magnesium</keyword>
<feature type="binding site" evidence="9">
    <location>
        <position position="159"/>
    </location>
    <ligand>
        <name>orotate</name>
        <dbReference type="ChEBI" id="CHEBI:30839"/>
    </ligand>
</feature>
<evidence type="ECO:0000256" key="7">
    <source>
        <dbReference type="ARBA" id="ARBA00022679"/>
    </source>
</evidence>
<evidence type="ECO:0000256" key="6">
    <source>
        <dbReference type="ARBA" id="ARBA00022676"/>
    </source>
</evidence>
<comment type="caution">
    <text evidence="11">The sequence shown here is derived from an EMBL/GenBank/DDBJ whole genome shotgun (WGS) entry which is preliminary data.</text>
</comment>
<feature type="binding site" description="in other chain" evidence="9">
    <location>
        <begin position="126"/>
        <end position="134"/>
    </location>
    <ligand>
        <name>5-phospho-alpha-D-ribose 1-diphosphate</name>
        <dbReference type="ChEBI" id="CHEBI:58017"/>
        <note>ligand shared between dimeric partners</note>
    </ligand>
</feature>
<dbReference type="CDD" id="cd06223">
    <property type="entry name" value="PRTases_typeI"/>
    <property type="match status" value="1"/>
</dbReference>
<keyword evidence="8 9" id="KW-0665">Pyrimidine biosynthesis</keyword>
<dbReference type="SUPFAM" id="SSF53271">
    <property type="entry name" value="PRTase-like"/>
    <property type="match status" value="1"/>
</dbReference>
<dbReference type="InterPro" id="IPR023031">
    <property type="entry name" value="OPRT"/>
</dbReference>